<dbReference type="Gene3D" id="3.40.50.720">
    <property type="entry name" value="NAD(P)-binding Rossmann-like Domain"/>
    <property type="match status" value="1"/>
</dbReference>
<organism evidence="5 6">
    <name type="scientific">Bacillus inaquosorum KCTC 13429</name>
    <dbReference type="NCBI Taxonomy" id="1236548"/>
    <lineage>
        <taxon>Bacteria</taxon>
        <taxon>Bacillati</taxon>
        <taxon>Bacillota</taxon>
        <taxon>Bacilli</taxon>
        <taxon>Bacillales</taxon>
        <taxon>Bacillaceae</taxon>
        <taxon>Bacillus</taxon>
    </lineage>
</organism>
<evidence type="ECO:0000256" key="1">
    <source>
        <dbReference type="ARBA" id="ARBA00010928"/>
    </source>
</evidence>
<dbReference type="Pfam" id="PF22725">
    <property type="entry name" value="GFO_IDH_MocA_C3"/>
    <property type="match status" value="1"/>
</dbReference>
<dbReference type="PANTHER" id="PTHR22604">
    <property type="entry name" value="OXIDOREDUCTASES"/>
    <property type="match status" value="1"/>
</dbReference>
<gene>
    <name evidence="5" type="ORF">BSI_06590</name>
</gene>
<dbReference type="Pfam" id="PF01408">
    <property type="entry name" value="GFO_IDH_MocA"/>
    <property type="match status" value="1"/>
</dbReference>
<keyword evidence="6" id="KW-1185">Reference proteome</keyword>
<feature type="domain" description="Gfo/Idh/MocA-like oxidoreductase N-terminal" evidence="3">
    <location>
        <begin position="4"/>
        <end position="120"/>
    </location>
</feature>
<evidence type="ECO:0000259" key="3">
    <source>
        <dbReference type="Pfam" id="PF01408"/>
    </source>
</evidence>
<protein>
    <submittedName>
        <fullName evidence="5">Oxidoreductase</fullName>
    </submittedName>
</protein>
<dbReference type="GO" id="GO:0000166">
    <property type="term" value="F:nucleotide binding"/>
    <property type="evidence" value="ECO:0007669"/>
    <property type="project" value="InterPro"/>
</dbReference>
<dbReference type="PANTHER" id="PTHR22604:SF105">
    <property type="entry name" value="TRANS-1,2-DIHYDROBENZENE-1,2-DIOL DEHYDROGENASE"/>
    <property type="match status" value="1"/>
</dbReference>
<feature type="domain" description="GFO/IDH/MocA-like oxidoreductase" evidence="4">
    <location>
        <begin position="130"/>
        <end position="216"/>
    </location>
</feature>
<evidence type="ECO:0000256" key="2">
    <source>
        <dbReference type="ARBA" id="ARBA00023002"/>
    </source>
</evidence>
<dbReference type="AlphaFoldDB" id="A0A9W5LM49"/>
<keyword evidence="2" id="KW-0560">Oxidoreductase</keyword>
<comment type="similarity">
    <text evidence="1">Belongs to the Gfo/Idh/MocA family.</text>
</comment>
<dbReference type="Gene3D" id="3.30.360.10">
    <property type="entry name" value="Dihydrodipicolinate Reductase, domain 2"/>
    <property type="match status" value="1"/>
</dbReference>
<evidence type="ECO:0000259" key="4">
    <source>
        <dbReference type="Pfam" id="PF22725"/>
    </source>
</evidence>
<comment type="caution">
    <text evidence="5">The sequence shown here is derived from an EMBL/GenBank/DDBJ whole genome shotgun (WGS) entry which is preliminary data.</text>
</comment>
<accession>A0A9W5LM49</accession>
<dbReference type="InterPro" id="IPR000683">
    <property type="entry name" value="Gfo/Idh/MocA-like_OxRdtase_N"/>
</dbReference>
<dbReference type="SUPFAM" id="SSF55347">
    <property type="entry name" value="Glyceraldehyde-3-phosphate dehydrogenase-like, C-terminal domain"/>
    <property type="match status" value="1"/>
</dbReference>
<evidence type="ECO:0000313" key="5">
    <source>
        <dbReference type="EMBL" id="ELS63268.1"/>
    </source>
</evidence>
<reference evidence="5 6" key="1">
    <citation type="journal article" date="2014" name="Syst. Appl. Microbiol.">
        <title>Genomic insights into the taxonomic status of the three subspecies of Bacillus subtilis.</title>
        <authorList>
            <person name="Yi H."/>
            <person name="Chun J."/>
            <person name="Cha C.J."/>
        </authorList>
    </citation>
    <scope>NUCLEOTIDE SEQUENCE [LARGE SCALE GENOMIC DNA]</scope>
    <source>
        <strain evidence="5 6">KCTC 13429</strain>
    </source>
</reference>
<dbReference type="GO" id="GO:0016491">
    <property type="term" value="F:oxidoreductase activity"/>
    <property type="evidence" value="ECO:0007669"/>
    <property type="project" value="UniProtKB-KW"/>
</dbReference>
<dbReference type="InterPro" id="IPR055170">
    <property type="entry name" value="GFO_IDH_MocA-like_dom"/>
</dbReference>
<dbReference type="Proteomes" id="UP000011182">
    <property type="component" value="Unassembled WGS sequence"/>
</dbReference>
<sequence length="221" mass="24696">MKSLNWGIIGLGAIASDFAKALIEVNGTVYAAGSRSLDKAKAFAKEHHVEKAYGSYEELLQDENVDIVYIATPHSNHYEYMMKSLQHHKHVLCEKAITVNARQLKEIIDIAKEKQLIVSEAMTIYHMPLYKKLREIVKEGRIGPLKMVQVSFGTRKPYDVTNRFFNKELAGGALLDTGAYALAFARYFLTSQPNEILSTAKPADTGVDEQSGMILKNTTTK</sequence>
<dbReference type="InterPro" id="IPR050984">
    <property type="entry name" value="Gfo/Idh/MocA_domain"/>
</dbReference>
<evidence type="ECO:0000313" key="6">
    <source>
        <dbReference type="Proteomes" id="UP000011182"/>
    </source>
</evidence>
<dbReference type="SUPFAM" id="SSF51735">
    <property type="entry name" value="NAD(P)-binding Rossmann-fold domains"/>
    <property type="match status" value="1"/>
</dbReference>
<dbReference type="InterPro" id="IPR036291">
    <property type="entry name" value="NAD(P)-bd_dom_sf"/>
</dbReference>
<proteinExistence type="inferred from homology"/>
<name>A0A9W5LM49_9BACI</name>
<dbReference type="EMBL" id="AMXN01000001">
    <property type="protein sequence ID" value="ELS63268.1"/>
    <property type="molecule type" value="Genomic_DNA"/>
</dbReference>